<proteinExistence type="predicted"/>
<evidence type="ECO:0000313" key="3">
    <source>
        <dbReference type="Proteomes" id="UP001360953"/>
    </source>
</evidence>
<dbReference type="GeneID" id="92036387"/>
<sequence>MDHNTLAAGIDEWANGARDDDGFYDRLIELTQAITDVWNVGPRPRPRPLTPGASVEEDVEPTTSAVSSAADPHPPSPARGLSSSFSHGSPALPPSPQPLGLSPSFPEGTPAASPPQSPKQSSPEPPLPPSTPARSELHSTTPTAEPPPSPTPSVPRASSADQSLPPPPPKTPSSKKKNGRRAEQGPTHQELTHSATALVASAKFPESSMRFYDQGPNIVDCCRQVLQSTADSTIAGEVTAETLKDLKFTRDVLVFLSKIFGEPGVKAVRKTVGMLRNSTGQRPNFQPAITEKPSNVPAELQLCLNLLHANLHLFAELKNAELLPCKSATRVARVWHQIKLRLNAKDPEYVEFIKNDPDMVMLKKHKPNRNDDHLCMGWLVLYFRKGRQHITHAIVKNFLLRACPDLSTLLGRLRPVLQQLDFEGGIMPTYGFDAIHALKADPLSLYTLMQTTNNGLEANSSHLALEDGTDGNDHA</sequence>
<reference evidence="2 3" key="1">
    <citation type="submission" date="2024-04" db="EMBL/GenBank/DDBJ databases">
        <title>Phyllosticta paracitricarpa is synonymous to the EU quarantine fungus P. citricarpa based on phylogenomic analyses.</title>
        <authorList>
            <consortium name="Lawrence Berkeley National Laboratory"/>
            <person name="Van ingen-buijs V.A."/>
            <person name="Van westerhoven A.C."/>
            <person name="Haridas S."/>
            <person name="Skiadas P."/>
            <person name="Martin F."/>
            <person name="Groenewald J.Z."/>
            <person name="Crous P.W."/>
            <person name="Seidl M.F."/>
        </authorList>
    </citation>
    <scope>NUCLEOTIDE SEQUENCE [LARGE SCALE GENOMIC DNA]</scope>
    <source>
        <strain evidence="2 3">CPC 17464</strain>
    </source>
</reference>
<dbReference type="EMBL" id="JBBPEH010000015">
    <property type="protein sequence ID" value="KAK7529930.1"/>
    <property type="molecule type" value="Genomic_DNA"/>
</dbReference>
<protein>
    <submittedName>
        <fullName evidence="2">Uncharacterized protein</fullName>
    </submittedName>
</protein>
<feature type="compositionally biased region" description="Pro residues" evidence="1">
    <location>
        <begin position="144"/>
        <end position="153"/>
    </location>
</feature>
<gene>
    <name evidence="2" type="ORF">J3D65DRAFT_672319</name>
</gene>
<evidence type="ECO:0000256" key="1">
    <source>
        <dbReference type="SAM" id="MobiDB-lite"/>
    </source>
</evidence>
<organism evidence="2 3">
    <name type="scientific">Phyllosticta citribraziliensis</name>
    <dbReference type="NCBI Taxonomy" id="989973"/>
    <lineage>
        <taxon>Eukaryota</taxon>
        <taxon>Fungi</taxon>
        <taxon>Dikarya</taxon>
        <taxon>Ascomycota</taxon>
        <taxon>Pezizomycotina</taxon>
        <taxon>Dothideomycetes</taxon>
        <taxon>Dothideomycetes incertae sedis</taxon>
        <taxon>Botryosphaeriales</taxon>
        <taxon>Phyllostictaceae</taxon>
        <taxon>Phyllosticta</taxon>
    </lineage>
</organism>
<dbReference type="RefSeq" id="XP_066650296.1">
    <property type="nucleotide sequence ID" value="XM_066803481.1"/>
</dbReference>
<name>A0ABR1L3W6_9PEZI</name>
<keyword evidence="3" id="KW-1185">Reference proteome</keyword>
<feature type="compositionally biased region" description="Pro residues" evidence="1">
    <location>
        <begin position="112"/>
        <end position="131"/>
    </location>
</feature>
<evidence type="ECO:0000313" key="2">
    <source>
        <dbReference type="EMBL" id="KAK7529930.1"/>
    </source>
</evidence>
<accession>A0ABR1L3W6</accession>
<feature type="region of interest" description="Disordered" evidence="1">
    <location>
        <begin position="38"/>
        <end position="193"/>
    </location>
</feature>
<comment type="caution">
    <text evidence="2">The sequence shown here is derived from an EMBL/GenBank/DDBJ whole genome shotgun (WGS) entry which is preliminary data.</text>
</comment>
<dbReference type="Proteomes" id="UP001360953">
    <property type="component" value="Unassembled WGS sequence"/>
</dbReference>